<dbReference type="eggNOG" id="COG1309">
    <property type="taxonomic scope" value="Bacteria"/>
</dbReference>
<dbReference type="SUPFAM" id="SSF48498">
    <property type="entry name" value="Tetracyclin repressor-like, C-terminal domain"/>
    <property type="match status" value="1"/>
</dbReference>
<dbReference type="InterPro" id="IPR001647">
    <property type="entry name" value="HTH_TetR"/>
</dbReference>
<gene>
    <name evidence="6" type="ORF">ATO12_07810</name>
</gene>
<comment type="caution">
    <text evidence="6">The sequence shown here is derived from an EMBL/GenBank/DDBJ whole genome shotgun (WGS) entry which is preliminary data.</text>
</comment>
<protein>
    <submittedName>
        <fullName evidence="6">TetR family transcriptional regulator</fullName>
    </submittedName>
</protein>
<keyword evidence="1" id="KW-0805">Transcription regulation</keyword>
<dbReference type="Pfam" id="PF16925">
    <property type="entry name" value="TetR_C_13"/>
    <property type="match status" value="1"/>
</dbReference>
<dbReference type="PANTHER" id="PTHR47506">
    <property type="entry name" value="TRANSCRIPTIONAL REGULATORY PROTEIN"/>
    <property type="match status" value="1"/>
</dbReference>
<dbReference type="PANTHER" id="PTHR47506:SF1">
    <property type="entry name" value="HTH-TYPE TRANSCRIPTIONAL REGULATOR YJDC"/>
    <property type="match status" value="1"/>
</dbReference>
<evidence type="ECO:0000313" key="7">
    <source>
        <dbReference type="Proteomes" id="UP000023541"/>
    </source>
</evidence>
<dbReference type="SUPFAM" id="SSF46689">
    <property type="entry name" value="Homeodomain-like"/>
    <property type="match status" value="1"/>
</dbReference>
<dbReference type="RefSeq" id="WP_034247446.1">
    <property type="nucleotide sequence ID" value="NZ_AQRA01000017.1"/>
</dbReference>
<dbReference type="InterPro" id="IPR009057">
    <property type="entry name" value="Homeodomain-like_sf"/>
</dbReference>
<dbReference type="EMBL" id="AQRA01000017">
    <property type="protein sequence ID" value="EZH71401.1"/>
    <property type="molecule type" value="Genomic_DNA"/>
</dbReference>
<accession>A0A023BN22</accession>
<dbReference type="Proteomes" id="UP000023541">
    <property type="component" value="Unassembled WGS sequence"/>
</dbReference>
<sequence length="201" mass="23070">MNQKIKSKETQNLIINSAFELFYKHGYNKTSIPEIIKGTGLSKGAFYHHFNSKRTIGEKVIDLTVRKRVYERMVAPLKNPDNAPIIPLLCDVFVKRIEGYSDLEKDLGCPANNLINEIGYSENSFREMLRDIIDHWKQIMVDLLEQGKIKGEIRKNVDTSATAIFLISAFEGVRGIRKVYNNDKILDEYLIAVKSYIEQLA</sequence>
<dbReference type="PROSITE" id="PS50977">
    <property type="entry name" value="HTH_TETR_2"/>
    <property type="match status" value="1"/>
</dbReference>
<dbReference type="AlphaFoldDB" id="A0A023BN22"/>
<dbReference type="Gene3D" id="1.10.357.10">
    <property type="entry name" value="Tetracycline Repressor, domain 2"/>
    <property type="match status" value="1"/>
</dbReference>
<name>A0A023BN22_9FLAO</name>
<dbReference type="PROSITE" id="PS01081">
    <property type="entry name" value="HTH_TETR_1"/>
    <property type="match status" value="1"/>
</dbReference>
<organism evidence="6 7">
    <name type="scientific">Aquimarina atlantica</name>
    <dbReference type="NCBI Taxonomy" id="1317122"/>
    <lineage>
        <taxon>Bacteria</taxon>
        <taxon>Pseudomonadati</taxon>
        <taxon>Bacteroidota</taxon>
        <taxon>Flavobacteriia</taxon>
        <taxon>Flavobacteriales</taxon>
        <taxon>Flavobacteriaceae</taxon>
        <taxon>Aquimarina</taxon>
    </lineage>
</organism>
<reference evidence="6 7" key="1">
    <citation type="submission" date="2014-04" db="EMBL/GenBank/DDBJ databases">
        <title>Aquimarina sp. 22II-S11-z7 Genome Sequencing.</title>
        <authorList>
            <person name="Lai Q."/>
        </authorList>
    </citation>
    <scope>NUCLEOTIDE SEQUENCE [LARGE SCALE GENOMIC DNA]</scope>
    <source>
        <strain evidence="6 7">22II-S11-z7</strain>
    </source>
</reference>
<dbReference type="STRING" id="1317122.ATO12_07810"/>
<evidence type="ECO:0000256" key="3">
    <source>
        <dbReference type="ARBA" id="ARBA00023163"/>
    </source>
</evidence>
<keyword evidence="3" id="KW-0804">Transcription</keyword>
<dbReference type="InterPro" id="IPR023772">
    <property type="entry name" value="DNA-bd_HTH_TetR-type_CS"/>
</dbReference>
<proteinExistence type="predicted"/>
<dbReference type="InterPro" id="IPR036271">
    <property type="entry name" value="Tet_transcr_reg_TetR-rel_C_sf"/>
</dbReference>
<feature type="DNA-binding region" description="H-T-H motif" evidence="4">
    <location>
        <begin position="31"/>
        <end position="50"/>
    </location>
</feature>
<evidence type="ECO:0000256" key="1">
    <source>
        <dbReference type="ARBA" id="ARBA00023015"/>
    </source>
</evidence>
<dbReference type="GO" id="GO:0003677">
    <property type="term" value="F:DNA binding"/>
    <property type="evidence" value="ECO:0007669"/>
    <property type="project" value="UniProtKB-UniRule"/>
</dbReference>
<evidence type="ECO:0000259" key="5">
    <source>
        <dbReference type="PROSITE" id="PS50977"/>
    </source>
</evidence>
<keyword evidence="2 4" id="KW-0238">DNA-binding</keyword>
<dbReference type="Pfam" id="PF00440">
    <property type="entry name" value="TetR_N"/>
    <property type="match status" value="1"/>
</dbReference>
<dbReference type="OrthoDB" id="9798857at2"/>
<keyword evidence="7" id="KW-1185">Reference proteome</keyword>
<evidence type="ECO:0000313" key="6">
    <source>
        <dbReference type="EMBL" id="EZH71401.1"/>
    </source>
</evidence>
<dbReference type="InterPro" id="IPR011075">
    <property type="entry name" value="TetR_C"/>
</dbReference>
<evidence type="ECO:0000256" key="2">
    <source>
        <dbReference type="ARBA" id="ARBA00023125"/>
    </source>
</evidence>
<feature type="domain" description="HTH tetR-type" evidence="5">
    <location>
        <begin position="8"/>
        <end position="68"/>
    </location>
</feature>
<dbReference type="PRINTS" id="PR00455">
    <property type="entry name" value="HTHTETR"/>
</dbReference>
<evidence type="ECO:0000256" key="4">
    <source>
        <dbReference type="PROSITE-ProRule" id="PRU00335"/>
    </source>
</evidence>